<keyword evidence="3" id="KW-1185">Reference proteome</keyword>
<feature type="domain" description="Amidohydrolase-related" evidence="1">
    <location>
        <begin position="56"/>
        <end position="397"/>
    </location>
</feature>
<evidence type="ECO:0000259" key="1">
    <source>
        <dbReference type="Pfam" id="PF01979"/>
    </source>
</evidence>
<sequence>MTEVTLLRGGYVLTLDDELGEIPDADVLLIDGGIAEVGVDLQAPEGADEVDCRGMLVMPGFIDTHQHLWNSFFRGLTTGVGERAYFPVKRRLAALVTADDTAAATLAALWESAASGITSVVDWHHNLRSPDYAEATAAAHRVSGLRTRLAYGNPDAWDATRTADLDDLERWASAGVGPLSDLGLAVRGPTRSEPAVLAAEWEAAARLGLPMTMHMGGRRSDVDRYADLRAMDSAGLLVPALQVVHAVDADEEELRLLAHRGVSISLSPATELGSMGAPPIVAALDAGVQLSLSTDSLALPARADMFEQMRTVVRLGNARGGAPVTPRTALSLATREGARDLGWDHVVGRVRPGLRADIVVVDARRLGFAVALDPVLSLVMACGVEDVHHVLVDGRWVKRGGVDLTGLDAARARSHAALRALLARAGWAVGGTGEGDVAVAGQGTE</sequence>
<dbReference type="InterPro" id="IPR050287">
    <property type="entry name" value="MTA/SAH_deaminase"/>
</dbReference>
<dbReference type="Gene3D" id="3.20.20.140">
    <property type="entry name" value="Metal-dependent hydrolases"/>
    <property type="match status" value="1"/>
</dbReference>
<proteinExistence type="predicted"/>
<dbReference type="PANTHER" id="PTHR43794">
    <property type="entry name" value="AMINOHYDROLASE SSNA-RELATED"/>
    <property type="match status" value="1"/>
</dbReference>
<dbReference type="Proteomes" id="UP001060039">
    <property type="component" value="Chromosome"/>
</dbReference>
<dbReference type="RefSeq" id="WP_255159939.1">
    <property type="nucleotide sequence ID" value="NZ_CP101497.1"/>
</dbReference>
<dbReference type="SUPFAM" id="SSF51556">
    <property type="entry name" value="Metallo-dependent hydrolases"/>
    <property type="match status" value="1"/>
</dbReference>
<name>A0ABY5FXY7_9MICO</name>
<evidence type="ECO:0000313" key="3">
    <source>
        <dbReference type="Proteomes" id="UP001060039"/>
    </source>
</evidence>
<dbReference type="InterPro" id="IPR011059">
    <property type="entry name" value="Metal-dep_hydrolase_composite"/>
</dbReference>
<gene>
    <name evidence="2" type="ORF">NNL39_01445</name>
</gene>
<dbReference type="InterPro" id="IPR006680">
    <property type="entry name" value="Amidohydro-rel"/>
</dbReference>
<accession>A0ABY5FXY7</accession>
<dbReference type="PANTHER" id="PTHR43794:SF5">
    <property type="entry name" value="CHLOROHYDROLASE FAMILY PROTEIN"/>
    <property type="match status" value="1"/>
</dbReference>
<dbReference type="EMBL" id="CP101497">
    <property type="protein sequence ID" value="UTT62807.1"/>
    <property type="molecule type" value="Genomic_DNA"/>
</dbReference>
<dbReference type="Pfam" id="PF01979">
    <property type="entry name" value="Amidohydro_1"/>
    <property type="match status" value="1"/>
</dbReference>
<evidence type="ECO:0000313" key="2">
    <source>
        <dbReference type="EMBL" id="UTT62807.1"/>
    </source>
</evidence>
<protein>
    <submittedName>
        <fullName evidence="2">Amidohydrolase family protein</fullName>
    </submittedName>
</protein>
<dbReference type="SUPFAM" id="SSF51338">
    <property type="entry name" value="Composite domain of metallo-dependent hydrolases"/>
    <property type="match status" value="1"/>
</dbReference>
<dbReference type="Gene3D" id="2.30.40.10">
    <property type="entry name" value="Urease, subunit C, domain 1"/>
    <property type="match status" value="1"/>
</dbReference>
<dbReference type="InterPro" id="IPR032466">
    <property type="entry name" value="Metal_Hydrolase"/>
</dbReference>
<reference evidence="2" key="1">
    <citation type="submission" date="2022-07" db="EMBL/GenBank/DDBJ databases">
        <title>Taxonomic analysis of Microcella humidisoli nov. sp., isolated from riverside soil.</title>
        <authorList>
            <person name="Molina K.M."/>
            <person name="Kim S.B."/>
        </authorList>
    </citation>
    <scope>NUCLEOTIDE SEQUENCE</scope>
    <source>
        <strain evidence="2">MMS21-STM10</strain>
    </source>
</reference>
<organism evidence="2 3">
    <name type="scientific">Microcella humidisoli</name>
    <dbReference type="NCBI Taxonomy" id="2963406"/>
    <lineage>
        <taxon>Bacteria</taxon>
        <taxon>Bacillati</taxon>
        <taxon>Actinomycetota</taxon>
        <taxon>Actinomycetes</taxon>
        <taxon>Micrococcales</taxon>
        <taxon>Microbacteriaceae</taxon>
        <taxon>Microcella</taxon>
    </lineage>
</organism>